<accession>A0AAN1XV78</accession>
<dbReference type="RefSeq" id="WP_317996618.1">
    <property type="nucleotide sequence ID" value="NZ_AP025523.1"/>
</dbReference>
<dbReference type="AlphaFoldDB" id="A0AAN1XV78"/>
<proteinExistence type="predicted"/>
<protein>
    <submittedName>
        <fullName evidence="1">Uncharacterized protein</fullName>
    </submittedName>
</protein>
<evidence type="ECO:0000313" key="2">
    <source>
        <dbReference type="Proteomes" id="UP001317532"/>
    </source>
</evidence>
<organism evidence="1 2">
    <name type="scientific">Vulcanimicrobium alpinum</name>
    <dbReference type="NCBI Taxonomy" id="3016050"/>
    <lineage>
        <taxon>Bacteria</taxon>
        <taxon>Bacillati</taxon>
        <taxon>Vulcanimicrobiota</taxon>
        <taxon>Vulcanimicrobiia</taxon>
        <taxon>Vulcanimicrobiales</taxon>
        <taxon>Vulcanimicrobiaceae</taxon>
        <taxon>Vulcanimicrobium</taxon>
    </lineage>
</organism>
<dbReference type="Proteomes" id="UP001317532">
    <property type="component" value="Chromosome"/>
</dbReference>
<sequence>MSAVPRHSGLPLDKLKVTAAGALVFVALTAQSPAPQTPAPTLPEIGRVRSRGVCATVRDSVAPMVLGLMKSDELVGAGHRAFLKMADDQRTGSDNALQIDQLYLRRASLAMAHNLAVIDTLLADRKRFPNTPKTDDDRIAQLLGEQIAAVAGQQRKTLDVMNGALDTDALGRMQNEFPAGLSATGPGSLPKGAVVNAARGPDANGDYIGAAGLDMPSGTPTFDPRSYVASKTLGRTVWDRLAGTLELQQHLIAAREQKLSPTVIAISVACREELASPAPAASP</sequence>
<dbReference type="EMBL" id="AP025523">
    <property type="protein sequence ID" value="BDE05589.1"/>
    <property type="molecule type" value="Genomic_DNA"/>
</dbReference>
<gene>
    <name evidence="1" type="ORF">WPS_08650</name>
</gene>
<dbReference type="KEGG" id="vab:WPS_08650"/>
<reference evidence="1 2" key="1">
    <citation type="journal article" date="2022" name="ISME Commun">
        <title>Vulcanimicrobium alpinus gen. nov. sp. nov., the first cultivated representative of the candidate phylum 'Eremiobacterota', is a metabolically versatile aerobic anoxygenic phototroph.</title>
        <authorList>
            <person name="Yabe S."/>
            <person name="Muto K."/>
            <person name="Abe K."/>
            <person name="Yokota A."/>
            <person name="Staudigel H."/>
            <person name="Tebo B.M."/>
        </authorList>
    </citation>
    <scope>NUCLEOTIDE SEQUENCE [LARGE SCALE GENOMIC DNA]</scope>
    <source>
        <strain evidence="1 2">WC8-2</strain>
    </source>
</reference>
<evidence type="ECO:0000313" key="1">
    <source>
        <dbReference type="EMBL" id="BDE05589.1"/>
    </source>
</evidence>
<keyword evidence="2" id="KW-1185">Reference proteome</keyword>
<name>A0AAN1XV78_UNVUL</name>